<accession>A0A8B8H5U9</accession>
<name>A0A7M7MPD9_APIME</name>
<feature type="domain" description="FAM194 C-terminal" evidence="1">
    <location>
        <begin position="302"/>
        <end position="353"/>
    </location>
</feature>
<dbReference type="RefSeq" id="XP_026298998.1">
    <property type="nucleotide sequence ID" value="XM_026443213.1"/>
</dbReference>
<dbReference type="Pfam" id="PF14977">
    <property type="entry name" value="FAM194"/>
    <property type="match status" value="2"/>
</dbReference>
<proteinExistence type="predicted"/>
<evidence type="ECO:0000259" key="1">
    <source>
        <dbReference type="Pfam" id="PF14977"/>
    </source>
</evidence>
<evidence type="ECO:0000313" key="3">
    <source>
        <dbReference type="Proteomes" id="UP000005203"/>
    </source>
</evidence>
<dbReference type="PANTHER" id="PTHR23093">
    <property type="entry name" value="SIMILAR TO CHROMOSOME 3 OPEN READING FRAME 20"/>
    <property type="match status" value="1"/>
</dbReference>
<gene>
    <name evidence="4" type="primary">LOC100577165</name>
</gene>
<reference evidence="2" key="1">
    <citation type="submission" date="2021-01" db="UniProtKB">
        <authorList>
            <consortium name="EnsemblMetazoa"/>
        </authorList>
    </citation>
    <scope>IDENTIFICATION</scope>
    <source>
        <strain evidence="2">DH4</strain>
    </source>
</reference>
<dbReference type="GeneID" id="100577165"/>
<evidence type="ECO:0000313" key="2">
    <source>
        <dbReference type="EnsemblMetazoa" id="XP_026298998"/>
    </source>
</evidence>
<dbReference type="EnsemblMetazoa" id="XM_026443213">
    <property type="protein sequence ID" value="XP_026298998"/>
    <property type="gene ID" value="LOC100577165"/>
</dbReference>
<protein>
    <submittedName>
        <fullName evidence="4">Uncharacterized protein LOC100577165 isoform X1</fullName>
    </submittedName>
</protein>
<evidence type="ECO:0000313" key="4">
    <source>
        <dbReference type="RefSeq" id="XP_026298998.1"/>
    </source>
</evidence>
<dbReference type="Proteomes" id="UP000005203">
    <property type="component" value="Linkage group LG10"/>
</dbReference>
<sequence length="425" mass="50445">MMSNCFSVEIKKSAEKVDDEKEIIELVKKEREKEIELIRVKKPIVKPILFPYKKVVKVYEKPIEDTTIKYQLSNPLYVKLGWTMLPVSKIMRKVIEYQTNPAKPHLDWFKKYRLERRLYYNDKRVFMNFSGSRSAEIYYPNGSLAIKFSGPPERDYDMYTVFSPGGKDFMGVKRRPQIIAVFDTMGNGAVFDEEGGTRISFNQIGGVWKDNPTGIPLTWRWDIYEKTPILENVYVEKSSVHLEKYFYPPTMKVFRSNKVDTPLVVSRIKEKKSSEDVRFDVEYEKEEEARRVREAESEQIYSSDACYLKPIFVRMNDHISLKILNRRTVTLRFLANTKNVRIELGTILNLTKEVGFYFVDMRVKFSLLKCKFDDPIHIRPDSSVYNIFKELEKIKKMAKRRELMMEKYRPFLQNWKMMGTRCRPR</sequence>
<keyword evidence="3" id="KW-1185">Reference proteome</keyword>
<dbReference type="OrthoDB" id="331263at2759"/>
<organism evidence="2">
    <name type="scientific">Apis mellifera</name>
    <name type="common">Honeybee</name>
    <dbReference type="NCBI Taxonomy" id="7460"/>
    <lineage>
        <taxon>Eukaryota</taxon>
        <taxon>Metazoa</taxon>
        <taxon>Ecdysozoa</taxon>
        <taxon>Arthropoda</taxon>
        <taxon>Hexapoda</taxon>
        <taxon>Insecta</taxon>
        <taxon>Pterygota</taxon>
        <taxon>Neoptera</taxon>
        <taxon>Endopterygota</taxon>
        <taxon>Hymenoptera</taxon>
        <taxon>Apocrita</taxon>
        <taxon>Aculeata</taxon>
        <taxon>Apoidea</taxon>
        <taxon>Anthophila</taxon>
        <taxon>Apidae</taxon>
        <taxon>Apis</taxon>
    </lineage>
</organism>
<dbReference type="PANTHER" id="PTHR23093:SF18">
    <property type="entry name" value="GLUTAMATE RICH 6"/>
    <property type="match status" value="1"/>
</dbReference>
<feature type="domain" description="FAM194 C-terminal" evidence="1">
    <location>
        <begin position="119"/>
        <end position="230"/>
    </location>
</feature>
<dbReference type="InterPro" id="IPR029281">
    <property type="entry name" value="FAM194_C"/>
</dbReference>
<reference evidence="4" key="2">
    <citation type="submission" date="2025-04" db="UniProtKB">
        <authorList>
            <consortium name="RefSeq"/>
        </authorList>
    </citation>
    <scope>IDENTIFICATION</scope>
    <source>
        <strain evidence="4">DH4</strain>
        <tissue evidence="4">Whole body</tissue>
    </source>
</reference>
<accession>A0A7M7MPD9</accession>
<dbReference type="AlphaFoldDB" id="A0A7M7MPD9"/>